<dbReference type="EMBL" id="CACTIH010003641">
    <property type="protein sequence ID" value="CAA2980125.1"/>
    <property type="molecule type" value="Genomic_DNA"/>
</dbReference>
<dbReference type="PANTHER" id="PTHR36766">
    <property type="entry name" value="PLANT BROAD-SPECTRUM MILDEW RESISTANCE PROTEIN RPW8"/>
    <property type="match status" value="1"/>
</dbReference>
<dbReference type="FunFam" id="1.10.10.10:FF:000322">
    <property type="entry name" value="Probable disease resistance protein At1g63360"/>
    <property type="match status" value="1"/>
</dbReference>
<evidence type="ECO:0000256" key="7">
    <source>
        <dbReference type="SAM" id="Coils"/>
    </source>
</evidence>
<feature type="domain" description="NB-ARC" evidence="9">
    <location>
        <begin position="183"/>
        <end position="355"/>
    </location>
</feature>
<keyword evidence="14" id="KW-1185">Reference proteome</keyword>
<comment type="similarity">
    <text evidence="1">Belongs to the disease resistance NB-LRR family.</text>
</comment>
<name>A0A8S0RJY3_OLEEU</name>
<feature type="domain" description="R13L1/DRL21-like LRR repeat region" evidence="12">
    <location>
        <begin position="699"/>
        <end position="825"/>
    </location>
</feature>
<feature type="coiled-coil region" evidence="7">
    <location>
        <begin position="37"/>
        <end position="88"/>
    </location>
</feature>
<evidence type="ECO:0000256" key="2">
    <source>
        <dbReference type="ARBA" id="ARBA00022614"/>
    </source>
</evidence>
<evidence type="ECO:0000259" key="12">
    <source>
        <dbReference type="Pfam" id="PF25019"/>
    </source>
</evidence>
<gene>
    <name evidence="13" type="ORF">OLEA9_A058811</name>
</gene>
<dbReference type="GO" id="GO:0005524">
    <property type="term" value="F:ATP binding"/>
    <property type="evidence" value="ECO:0007669"/>
    <property type="project" value="UniProtKB-KW"/>
</dbReference>
<dbReference type="Pfam" id="PF00931">
    <property type="entry name" value="NB-ARC"/>
    <property type="match status" value="1"/>
</dbReference>
<feature type="chain" id="PRO_5035916106" evidence="8">
    <location>
        <begin position="23"/>
        <end position="1287"/>
    </location>
</feature>
<dbReference type="InterPro" id="IPR002182">
    <property type="entry name" value="NB-ARC"/>
</dbReference>
<keyword evidence="2" id="KW-0433">Leucine-rich repeat</keyword>
<dbReference type="InterPro" id="IPR032675">
    <property type="entry name" value="LRR_dom_sf"/>
</dbReference>
<sequence>MAIGEVFIGALITVLLDKLASGELMKFLRGVGIDAQLKEWRETLLMMEAVLNDAENKQTANRAVKEWLKNLEDLAYDLDDLVDELNTEVSRRKIRENHEANRLSTSMVRKLIPSCCTNFSFHDFMSERGIASKLKDISGRLETQMKKISILSLVENVSGRPYRTTERLDLTSVVEESEVYGREKDKENILNMLLGEESSDSPISVIPIVGMGGVGKTTLAQLVYNNDRLKDVFDLKAWACVSDQFDALMVTKTILKQVSPGRYDDDDLNTLQVKLKQNLSNKKFLLVLDDVWNEYYEDWDILKRPFLASKPGSKIIVTTRQHLVAKIMSHSPAYDLNVLSGTDALSLLAQHALEAKTFDACPDLRDIGKAVVKRCENLPLAVKALGGLLRTIVSPNEWEDVLNSEIWMAEDKSKILPSLKLSYQYLRPQLKRCFAYCALFPKDYKFDKSRLVHLWIAEGFLQVPQGKMPTQGGSKYFDELFTRSFFQKSRANASYYVMHDLLNDLATFVAGDKCLRMDDELKEDLPSNIFENVHHLSFIRHKCEMYQRFNFVKEVRSLRTFLPLPIDTYFPEFISPRVLLDILPKLHCLRVLSLSDYKIYELPNFIGDLEHLRYLDLTETLLKCLPESVSNLINLQVLILRGCYRLTKLPANMENFMHLFYLDIVGTRELNEMPQGIAQLKSLQMLSKMDVSKSSGMRLKHLGNLSLLQGEISIMKLKNVVNVQEAIDARLTYRSLTKVKLAWSDEIGDSQNEILEFDVLKALKPHCNLSSLEIEYYQGLKFSNWIGDLSFSKLERICFSFCENCTTLPSLGQLPSLRELNVWGMFRVKVIGAEFYGDKGPFPALERLTFMDMPDWEEWLGLKHEVEGIVRFPQLSKLYIGRCPKLVKLPILSLPSLHELQAYECNEVVLSHMHNLESLTQLNLGKIFRLTSVSKAFMQFPFALENLAVHDCNDLETLWPSDRIAQSLVNLRRLSVDTCPKLLSLGDIDALPVLRNLEIRKCESLEFVPNSVSCLERLEITNCPSLKTMMKLQDCNTSLECLWLESRANLNLTNLLGSVHNYTSLQWLYIFFCDDLESFPPGGLPTPNLKFLYIFCCQQLKSLPDRMELISSLEVLSVADCPLLVEPFPQGKFPPNLMHLLFNNCGNLKPLAEWGLHKITSLEIFELTGGSPELVSFPNEDNDDDNNRLLPPYIRTLNLSDLPSLESLSKGFQNLTSLRHLSIYNCPKLVALPMEDQLDRLRSLQIRKCPLLKQRCLKNKGDYWPIIADIPNIVIDGCSVHDPDQRP</sequence>
<dbReference type="Gramene" id="OE9A058811T9">
    <property type="protein sequence ID" value="OE9A058811C9"/>
    <property type="gene ID" value="OE9A058811"/>
</dbReference>
<dbReference type="InterPro" id="IPR056789">
    <property type="entry name" value="LRR_R13L1-DRL21"/>
</dbReference>
<evidence type="ECO:0000256" key="1">
    <source>
        <dbReference type="ARBA" id="ARBA00008894"/>
    </source>
</evidence>
<evidence type="ECO:0000256" key="4">
    <source>
        <dbReference type="ARBA" id="ARBA00022741"/>
    </source>
</evidence>
<protein>
    <submittedName>
        <fullName evidence="13">Disease resistance RPP13 1</fullName>
    </submittedName>
</protein>
<dbReference type="Gene3D" id="1.10.10.10">
    <property type="entry name" value="Winged helix-like DNA-binding domain superfamily/Winged helix DNA-binding domain"/>
    <property type="match status" value="1"/>
</dbReference>
<dbReference type="Gene3D" id="3.40.50.300">
    <property type="entry name" value="P-loop containing nucleotide triphosphate hydrolases"/>
    <property type="match status" value="1"/>
</dbReference>
<keyword evidence="4" id="KW-0547">Nucleotide-binding</keyword>
<dbReference type="InterPro" id="IPR036388">
    <property type="entry name" value="WH-like_DNA-bd_sf"/>
</dbReference>
<evidence type="ECO:0000313" key="13">
    <source>
        <dbReference type="EMBL" id="CAA2980125.1"/>
    </source>
</evidence>
<keyword evidence="5" id="KW-0611">Plant defense</keyword>
<reference evidence="13 14" key="1">
    <citation type="submission" date="2019-12" db="EMBL/GenBank/DDBJ databases">
        <authorList>
            <person name="Alioto T."/>
            <person name="Alioto T."/>
            <person name="Gomez Garrido J."/>
        </authorList>
    </citation>
    <scope>NUCLEOTIDE SEQUENCE [LARGE SCALE GENOMIC DNA]</scope>
</reference>
<organism evidence="13 14">
    <name type="scientific">Olea europaea subsp. europaea</name>
    <dbReference type="NCBI Taxonomy" id="158383"/>
    <lineage>
        <taxon>Eukaryota</taxon>
        <taxon>Viridiplantae</taxon>
        <taxon>Streptophyta</taxon>
        <taxon>Embryophyta</taxon>
        <taxon>Tracheophyta</taxon>
        <taxon>Spermatophyta</taxon>
        <taxon>Magnoliopsida</taxon>
        <taxon>eudicotyledons</taxon>
        <taxon>Gunneridae</taxon>
        <taxon>Pentapetalae</taxon>
        <taxon>asterids</taxon>
        <taxon>lamiids</taxon>
        <taxon>Lamiales</taxon>
        <taxon>Oleaceae</taxon>
        <taxon>Oleeae</taxon>
        <taxon>Olea</taxon>
    </lineage>
</organism>
<dbReference type="Pfam" id="PF25019">
    <property type="entry name" value="LRR_R13L1-DRL21"/>
    <property type="match status" value="1"/>
</dbReference>
<keyword evidence="3" id="KW-0677">Repeat</keyword>
<keyword evidence="8" id="KW-0732">Signal</keyword>
<comment type="caution">
    <text evidence="13">The sequence shown here is derived from an EMBL/GenBank/DDBJ whole genome shotgun (WGS) entry which is preliminary data.</text>
</comment>
<evidence type="ECO:0000256" key="6">
    <source>
        <dbReference type="ARBA" id="ARBA00022840"/>
    </source>
</evidence>
<dbReference type="Gene3D" id="1.10.8.430">
    <property type="entry name" value="Helical domain of apoptotic protease-activating factors"/>
    <property type="match status" value="1"/>
</dbReference>
<dbReference type="InterPro" id="IPR042197">
    <property type="entry name" value="Apaf_helical"/>
</dbReference>
<dbReference type="SUPFAM" id="SSF52540">
    <property type="entry name" value="P-loop containing nucleoside triphosphate hydrolases"/>
    <property type="match status" value="1"/>
</dbReference>
<evidence type="ECO:0000259" key="9">
    <source>
        <dbReference type="Pfam" id="PF00931"/>
    </source>
</evidence>
<evidence type="ECO:0000259" key="10">
    <source>
        <dbReference type="Pfam" id="PF18052"/>
    </source>
</evidence>
<evidence type="ECO:0000313" key="14">
    <source>
        <dbReference type="Proteomes" id="UP000594638"/>
    </source>
</evidence>
<evidence type="ECO:0000259" key="11">
    <source>
        <dbReference type="Pfam" id="PF23559"/>
    </source>
</evidence>
<dbReference type="OrthoDB" id="889266at2759"/>
<evidence type="ECO:0000256" key="3">
    <source>
        <dbReference type="ARBA" id="ARBA00022737"/>
    </source>
</evidence>
<dbReference type="PANTHER" id="PTHR36766:SF51">
    <property type="entry name" value="DISEASE RESISTANCE RPP13-LIKE PROTEIN 1"/>
    <property type="match status" value="1"/>
</dbReference>
<dbReference type="Gramene" id="OE9A058811T8">
    <property type="protein sequence ID" value="OE9A058811C8"/>
    <property type="gene ID" value="OE9A058811"/>
</dbReference>
<dbReference type="FunFam" id="3.40.50.300:FF:001091">
    <property type="entry name" value="Probable disease resistance protein At1g61300"/>
    <property type="match status" value="1"/>
</dbReference>
<feature type="domain" description="Disease resistance protein winged helix" evidence="11">
    <location>
        <begin position="439"/>
        <end position="506"/>
    </location>
</feature>
<dbReference type="PRINTS" id="PR00364">
    <property type="entry name" value="DISEASERSIST"/>
</dbReference>
<proteinExistence type="inferred from homology"/>
<keyword evidence="6" id="KW-0067">ATP-binding</keyword>
<accession>A0A8S0RJY3</accession>
<dbReference type="Gene3D" id="3.80.10.10">
    <property type="entry name" value="Ribonuclease Inhibitor"/>
    <property type="match status" value="4"/>
</dbReference>
<dbReference type="InterPro" id="IPR058922">
    <property type="entry name" value="WHD_DRP"/>
</dbReference>
<dbReference type="Pfam" id="PF23559">
    <property type="entry name" value="WHD_DRP"/>
    <property type="match status" value="1"/>
</dbReference>
<dbReference type="Proteomes" id="UP000594638">
    <property type="component" value="Unassembled WGS sequence"/>
</dbReference>
<dbReference type="SUPFAM" id="SSF52047">
    <property type="entry name" value="RNI-like"/>
    <property type="match status" value="1"/>
</dbReference>
<evidence type="ECO:0000256" key="8">
    <source>
        <dbReference type="SAM" id="SignalP"/>
    </source>
</evidence>
<dbReference type="Pfam" id="PF18052">
    <property type="entry name" value="Rx_N"/>
    <property type="match status" value="1"/>
</dbReference>
<feature type="domain" description="Disease resistance N-terminal" evidence="10">
    <location>
        <begin position="10"/>
        <end position="98"/>
    </location>
</feature>
<dbReference type="InterPro" id="IPR027417">
    <property type="entry name" value="P-loop_NTPase"/>
</dbReference>
<feature type="signal peptide" evidence="8">
    <location>
        <begin position="1"/>
        <end position="22"/>
    </location>
</feature>
<dbReference type="InterPro" id="IPR041118">
    <property type="entry name" value="Rx_N"/>
</dbReference>
<dbReference type="Gene3D" id="1.20.5.4130">
    <property type="match status" value="1"/>
</dbReference>
<keyword evidence="7" id="KW-0175">Coiled coil</keyword>
<dbReference type="SUPFAM" id="SSF52058">
    <property type="entry name" value="L domain-like"/>
    <property type="match status" value="2"/>
</dbReference>
<evidence type="ECO:0000256" key="5">
    <source>
        <dbReference type="ARBA" id="ARBA00022821"/>
    </source>
</evidence>
<dbReference type="GO" id="GO:0051607">
    <property type="term" value="P:defense response to virus"/>
    <property type="evidence" value="ECO:0007669"/>
    <property type="project" value="UniProtKB-ARBA"/>
</dbReference>
<dbReference type="GO" id="GO:0043531">
    <property type="term" value="F:ADP binding"/>
    <property type="evidence" value="ECO:0007669"/>
    <property type="project" value="InterPro"/>
</dbReference>